<dbReference type="InterPro" id="IPR041127">
    <property type="entry name" value="PET_hydrolase/cutinase-like"/>
</dbReference>
<dbReference type="SUPFAM" id="SSF53474">
    <property type="entry name" value="alpha/beta-Hydrolases"/>
    <property type="match status" value="1"/>
</dbReference>
<evidence type="ECO:0000256" key="1">
    <source>
        <dbReference type="ARBA" id="ARBA00022801"/>
    </source>
</evidence>
<evidence type="ECO:0000313" key="7">
    <source>
        <dbReference type="Proteomes" id="UP000235162"/>
    </source>
</evidence>
<keyword evidence="1" id="KW-0378">Hydrolase</keyword>
<dbReference type="RefSeq" id="WP_084199001.1">
    <property type="nucleotide sequence ID" value="NZ_BMYL01000002.1"/>
</dbReference>
<evidence type="ECO:0000259" key="5">
    <source>
        <dbReference type="Pfam" id="PF12740"/>
    </source>
</evidence>
<dbReference type="Proteomes" id="UP000235162">
    <property type="component" value="Unassembled WGS sequence"/>
</dbReference>
<keyword evidence="4" id="KW-0732">Signal</keyword>
<dbReference type="Pfam" id="PF12740">
    <property type="entry name" value="PETase"/>
    <property type="match status" value="1"/>
</dbReference>
<organism evidence="6 7">
    <name type="scientific">Halioglobus japonicus</name>
    <dbReference type="NCBI Taxonomy" id="930805"/>
    <lineage>
        <taxon>Bacteria</taxon>
        <taxon>Pseudomonadati</taxon>
        <taxon>Pseudomonadota</taxon>
        <taxon>Gammaproteobacteria</taxon>
        <taxon>Cellvibrionales</taxon>
        <taxon>Halieaceae</taxon>
        <taxon>Halioglobus</taxon>
    </lineage>
</organism>
<dbReference type="InterPro" id="IPR029058">
    <property type="entry name" value="AB_hydrolase_fold"/>
</dbReference>
<keyword evidence="7" id="KW-1185">Reference proteome</keyword>
<dbReference type="AlphaFoldDB" id="A0AAP8MEL2"/>
<gene>
    <name evidence="6" type="ORF">C0029_08185</name>
</gene>
<dbReference type="PANTHER" id="PTHR10272:SF0">
    <property type="entry name" value="PLATELET-ACTIVATING FACTOR ACETYLHYDROLASE"/>
    <property type="match status" value="1"/>
</dbReference>
<evidence type="ECO:0000256" key="2">
    <source>
        <dbReference type="ARBA" id="ARBA00022963"/>
    </source>
</evidence>
<protein>
    <recommendedName>
        <fullName evidence="5">PET hydrolase/cutinase-like domain-containing protein</fullName>
    </recommendedName>
</protein>
<dbReference type="GO" id="GO:0016042">
    <property type="term" value="P:lipid catabolic process"/>
    <property type="evidence" value="ECO:0007669"/>
    <property type="project" value="UniProtKB-KW"/>
</dbReference>
<name>A0AAP8MEL2_9GAMM</name>
<proteinExistence type="predicted"/>
<accession>A0AAP8MEL2</accession>
<dbReference type="GO" id="GO:0003847">
    <property type="term" value="F:1-alkyl-2-acetylglycerophosphocholine esterase activity"/>
    <property type="evidence" value="ECO:0007669"/>
    <property type="project" value="TreeGrafter"/>
</dbReference>
<evidence type="ECO:0000313" key="6">
    <source>
        <dbReference type="EMBL" id="PLW86391.1"/>
    </source>
</evidence>
<reference evidence="6 7" key="1">
    <citation type="submission" date="2018-01" db="EMBL/GenBank/DDBJ databases">
        <title>The draft genome sequence of Halioglobus japonicus S1-36.</title>
        <authorList>
            <person name="Du Z.-J."/>
            <person name="Shi M.-J."/>
        </authorList>
    </citation>
    <scope>NUCLEOTIDE SEQUENCE [LARGE SCALE GENOMIC DNA]</scope>
    <source>
        <strain evidence="6 7">S1-36</strain>
    </source>
</reference>
<feature type="chain" id="PRO_5042956190" description="PET hydrolase/cutinase-like domain-containing protein" evidence="4">
    <location>
        <begin position="21"/>
        <end position="351"/>
    </location>
</feature>
<dbReference type="KEGG" id="hja:BST95_09145"/>
<evidence type="ECO:0000256" key="3">
    <source>
        <dbReference type="ARBA" id="ARBA00023098"/>
    </source>
</evidence>
<keyword evidence="3" id="KW-0443">Lipid metabolism</keyword>
<dbReference type="PANTHER" id="PTHR10272">
    <property type="entry name" value="PLATELET-ACTIVATING FACTOR ACETYLHYDROLASE"/>
    <property type="match status" value="1"/>
</dbReference>
<keyword evidence="2" id="KW-0442">Lipid degradation</keyword>
<comment type="caution">
    <text evidence="6">The sequence shown here is derived from an EMBL/GenBank/DDBJ whole genome shotgun (WGS) entry which is preliminary data.</text>
</comment>
<feature type="signal peptide" evidence="4">
    <location>
        <begin position="1"/>
        <end position="20"/>
    </location>
</feature>
<feature type="domain" description="PET hydrolase/cutinase-like" evidence="5">
    <location>
        <begin position="60"/>
        <end position="209"/>
    </location>
</feature>
<dbReference type="EMBL" id="PKUR01000002">
    <property type="protein sequence ID" value="PLW86391.1"/>
    <property type="molecule type" value="Genomic_DNA"/>
</dbReference>
<evidence type="ECO:0000256" key="4">
    <source>
        <dbReference type="SAM" id="SignalP"/>
    </source>
</evidence>
<dbReference type="Gene3D" id="3.40.50.1820">
    <property type="entry name" value="alpha/beta hydrolase"/>
    <property type="match status" value="1"/>
</dbReference>
<sequence>MLFLTILSFIALLAVGCANDTTPPGPHKVIGPLSVMLHDTKRNRHLEVVFWHPEALADESPLVVYAHGFNGDPEDSTWLTNHLASQGYVVAAPRFPGTNTDLSSDHLQLNDVINQPADVSRAIDLALGDVPGAPADLAGKIDAQRIALIGRSLGGLTTYLAGYDPELMEPRLTAAVGLAPGAGDIFYPPFYEHRDLPLLIIHGDKDMLVDYPATSARSHARSSAPRVLAKLVGGTHMGFADFPWLGFNPDAMVCTFFGSTFDQDPADITFHSELARRQPDSGVGDYTDSPPCTFDVPEVATMSIPRQHALSKALINSFLATQLRDAPLDQYQAGTRQLAADNADLEIAVAL</sequence>